<feature type="binding site" evidence="9">
    <location>
        <position position="234"/>
    </location>
    <ligand>
        <name>Mn(2+)</name>
        <dbReference type="ChEBI" id="CHEBI:29035"/>
    </ligand>
</feature>
<feature type="binding site" evidence="9">
    <location>
        <position position="27"/>
    </location>
    <ligand>
        <name>NADPH</name>
        <dbReference type="ChEBI" id="CHEBI:57783"/>
    </ligand>
</feature>
<dbReference type="GO" id="GO:0030145">
    <property type="term" value="F:manganese ion binding"/>
    <property type="evidence" value="ECO:0007669"/>
    <property type="project" value="TreeGrafter"/>
</dbReference>
<dbReference type="PANTHER" id="PTHR30525">
    <property type="entry name" value="1-DEOXY-D-XYLULOSE 5-PHOSPHATE REDUCTOISOMERASE"/>
    <property type="match status" value="1"/>
</dbReference>
<comment type="caution">
    <text evidence="9">Lacks conserved residue(s) required for the propagation of feature annotation.</text>
</comment>
<feature type="binding site" evidence="9">
    <location>
        <position position="164"/>
    </location>
    <ligand>
        <name>1-deoxy-D-xylulose 5-phosphate</name>
        <dbReference type="ChEBI" id="CHEBI:57792"/>
    </ligand>
</feature>
<comment type="similarity">
    <text evidence="2 9">Belongs to the DXR family.</text>
</comment>
<dbReference type="Pfam" id="PF13288">
    <property type="entry name" value="DXPR_C"/>
    <property type="match status" value="1"/>
</dbReference>
<feature type="binding site" evidence="9">
    <location>
        <position position="189"/>
    </location>
    <ligand>
        <name>1-deoxy-D-xylulose 5-phosphate</name>
        <dbReference type="ChEBI" id="CHEBI:57792"/>
    </ligand>
</feature>
<evidence type="ECO:0000259" key="12">
    <source>
        <dbReference type="Pfam" id="PF08436"/>
    </source>
</evidence>
<keyword evidence="15" id="KW-1185">Reference proteome</keyword>
<feature type="binding site" evidence="9">
    <location>
        <position position="225"/>
    </location>
    <ligand>
        <name>1-deoxy-D-xylulose 5-phosphate</name>
        <dbReference type="ChEBI" id="CHEBI:57792"/>
    </ligand>
</feature>
<accession>A0A7S8C808</accession>
<evidence type="ECO:0000256" key="10">
    <source>
        <dbReference type="SAM" id="MobiDB-lite"/>
    </source>
</evidence>
<dbReference type="FunFam" id="3.40.50.720:FF:000045">
    <property type="entry name" value="1-deoxy-D-xylulose 5-phosphate reductoisomerase"/>
    <property type="match status" value="1"/>
</dbReference>
<feature type="domain" description="1-deoxy-D-xylulose 5-phosphate reductoisomerase C-terminal" evidence="12">
    <location>
        <begin position="159"/>
        <end position="242"/>
    </location>
</feature>
<comment type="catalytic activity">
    <reaction evidence="8">
        <text>2-C-methyl-D-erythritol 4-phosphate + NADP(+) = 1-deoxy-D-xylulose 5-phosphate + NADPH + H(+)</text>
        <dbReference type="Rhea" id="RHEA:13717"/>
        <dbReference type="ChEBI" id="CHEBI:15378"/>
        <dbReference type="ChEBI" id="CHEBI:57783"/>
        <dbReference type="ChEBI" id="CHEBI:57792"/>
        <dbReference type="ChEBI" id="CHEBI:58262"/>
        <dbReference type="ChEBI" id="CHEBI:58349"/>
        <dbReference type="EC" id="1.1.1.267"/>
    </reaction>
    <physiologicalReaction direction="right-to-left" evidence="8">
        <dbReference type="Rhea" id="RHEA:13719"/>
    </physiologicalReaction>
</comment>
<dbReference type="GO" id="GO:0016853">
    <property type="term" value="F:isomerase activity"/>
    <property type="evidence" value="ECO:0007669"/>
    <property type="project" value="UniProtKB-KW"/>
</dbReference>
<sequence length="403" mass="41916">MAQTGRAPADPAHGGDPKRLTILGSTGSIGRSTVDVIRHADGAFAVDALVANANIAELAAQAKAVNARLAVTADPALYGPLKDALAGSGIEAAAGEAAVVEAAGRPVDMVMASIVGAAGLAPTLAAIEQGTTVALANKECLVCAGELVIAAAERKRIGIVPVDSEHSAVFQVFETGNADAVARVILTASGGPFRTFSREEIASATPEQALRHPNWSMGQKVTIDSATLMNKGLELIEAFHLFPVDEDRLDVLVHPQSIVHSLVEYRDGSLLAQMGVPDMRTPIAYALSWPRRISAPVERLRLEEVGQLTFEAVDGERFPSVALCRSALRRGGSATTILNAANEIAVAAFLSGRIPFPAITGLVADTLERAEGEAMLGPVATLDEVWAADAYGRRIATDLAGAL</sequence>
<dbReference type="Pfam" id="PF02670">
    <property type="entry name" value="DXP_reductoisom"/>
    <property type="match status" value="1"/>
</dbReference>
<evidence type="ECO:0000256" key="8">
    <source>
        <dbReference type="ARBA" id="ARBA00048543"/>
    </source>
</evidence>
<dbReference type="HAMAP" id="MF_00183">
    <property type="entry name" value="DXP_reductoisom"/>
    <property type="match status" value="1"/>
</dbReference>
<feature type="binding site" evidence="9">
    <location>
        <position position="165"/>
    </location>
    <ligand>
        <name>1-deoxy-D-xylulose 5-phosphate</name>
        <dbReference type="ChEBI" id="CHEBI:57792"/>
    </ligand>
</feature>
<comment type="cofactor">
    <cofactor evidence="9">
        <name>Mg(2+)</name>
        <dbReference type="ChEBI" id="CHEBI:18420"/>
    </cofactor>
    <cofactor evidence="9">
        <name>Mn(2+)</name>
        <dbReference type="ChEBI" id="CHEBI:29035"/>
    </cofactor>
</comment>
<feature type="binding site" evidence="9">
    <location>
        <position position="165"/>
    </location>
    <ligand>
        <name>Mn(2+)</name>
        <dbReference type="ChEBI" id="CHEBI:29035"/>
    </ligand>
</feature>
<dbReference type="InterPro" id="IPR036169">
    <property type="entry name" value="DXPR_C_sf"/>
</dbReference>
<evidence type="ECO:0000313" key="15">
    <source>
        <dbReference type="Proteomes" id="UP000593594"/>
    </source>
</evidence>
<comment type="pathway">
    <text evidence="1 9">Isoprenoid biosynthesis; isopentenyl diphosphate biosynthesis via DXP pathway; isopentenyl diphosphate from 1-deoxy-D-xylulose 5-phosphate: step 1/6.</text>
</comment>
<evidence type="ECO:0000256" key="6">
    <source>
        <dbReference type="ARBA" id="ARBA00023211"/>
    </source>
</evidence>
<evidence type="ECO:0000256" key="9">
    <source>
        <dbReference type="HAMAP-Rule" id="MF_00183"/>
    </source>
</evidence>
<feature type="binding site" evidence="9">
    <location>
        <position position="218"/>
    </location>
    <ligand>
        <name>NADPH</name>
        <dbReference type="ChEBI" id="CHEBI:57783"/>
    </ligand>
</feature>
<dbReference type="SUPFAM" id="SSF55347">
    <property type="entry name" value="Glyceraldehyde-3-phosphate dehydrogenase-like, C-terminal domain"/>
    <property type="match status" value="1"/>
</dbReference>
<keyword evidence="14" id="KW-0413">Isomerase</keyword>
<dbReference type="InterPro" id="IPR013512">
    <property type="entry name" value="DXP_reductoisomerase_N"/>
</dbReference>
<feature type="binding site" evidence="9">
    <location>
        <position position="28"/>
    </location>
    <ligand>
        <name>NADPH</name>
        <dbReference type="ChEBI" id="CHEBI:57783"/>
    </ligand>
</feature>
<protein>
    <recommendedName>
        <fullName evidence="9">1-deoxy-D-xylulose 5-phosphate reductoisomerase</fullName>
        <shortName evidence="9">DXP reductoisomerase</shortName>
        <ecNumber evidence="9">1.1.1.267</ecNumber>
    </recommendedName>
    <alternativeName>
        <fullName evidence="9">1-deoxyxylulose-5-phosphate reductoisomerase</fullName>
    </alternativeName>
    <alternativeName>
        <fullName evidence="9">2-C-methyl-D-erythritol 4-phosphate synthase</fullName>
    </alternativeName>
</protein>
<feature type="binding site" evidence="9">
    <location>
        <position position="212"/>
    </location>
    <ligand>
        <name>1-deoxy-D-xylulose 5-phosphate</name>
        <dbReference type="ChEBI" id="CHEBI:57792"/>
    </ligand>
</feature>
<dbReference type="InterPro" id="IPR013644">
    <property type="entry name" value="DXP_reductoisomerase_C"/>
</dbReference>
<evidence type="ECO:0000256" key="7">
    <source>
        <dbReference type="ARBA" id="ARBA00023229"/>
    </source>
</evidence>
<feature type="region of interest" description="Disordered" evidence="10">
    <location>
        <begin position="1"/>
        <end position="22"/>
    </location>
</feature>
<feature type="binding site" evidence="9">
    <location>
        <position position="26"/>
    </location>
    <ligand>
        <name>NADPH</name>
        <dbReference type="ChEBI" id="CHEBI:57783"/>
    </ligand>
</feature>
<dbReference type="Gene3D" id="3.40.50.720">
    <property type="entry name" value="NAD(P)-binding Rossmann-like Domain"/>
    <property type="match status" value="1"/>
</dbReference>
<dbReference type="EMBL" id="CP058214">
    <property type="protein sequence ID" value="QPC45128.1"/>
    <property type="molecule type" value="Genomic_DNA"/>
</dbReference>
<reference evidence="14 15" key="1">
    <citation type="submission" date="2020-06" db="EMBL/GenBank/DDBJ databases">
        <title>Genome sequence of 2 isolates from Red Sea Mangroves.</title>
        <authorList>
            <person name="Sefrji F."/>
            <person name="Michoud G."/>
            <person name="Merlino G."/>
            <person name="Daffonchio D."/>
        </authorList>
    </citation>
    <scope>NUCLEOTIDE SEQUENCE [LARGE SCALE GENOMIC DNA]</scope>
    <source>
        <strain evidence="14 15">R1DC25</strain>
    </source>
</reference>
<keyword evidence="7 9" id="KW-0414">Isoprene biosynthesis</keyword>
<comment type="function">
    <text evidence="9">Catalyzes the NADPH-dependent rearrangement and reduction of 1-deoxy-D-xylulose-5-phosphate (DXP) to 2-C-methyl-D-erythritol 4-phosphate (MEP).</text>
</comment>
<dbReference type="GO" id="GO:0051484">
    <property type="term" value="P:isopentenyl diphosphate biosynthetic process, methylerythritol 4-phosphate pathway involved in terpenoid biosynthetic process"/>
    <property type="evidence" value="ECO:0007669"/>
    <property type="project" value="UniProtKB-ARBA"/>
</dbReference>
<dbReference type="PANTHER" id="PTHR30525:SF0">
    <property type="entry name" value="1-DEOXY-D-XYLULOSE 5-PHOSPHATE REDUCTOISOMERASE, CHLOROPLASTIC"/>
    <property type="match status" value="1"/>
</dbReference>
<feature type="binding site" evidence="9">
    <location>
        <position position="29"/>
    </location>
    <ligand>
        <name>NADPH</name>
        <dbReference type="ChEBI" id="CHEBI:57783"/>
    </ligand>
</feature>
<gene>
    <name evidence="9" type="primary">dxr</name>
    <name evidence="14" type="ORF">HW532_01230</name>
</gene>
<keyword evidence="6 9" id="KW-0464">Manganese</keyword>
<dbReference type="GO" id="GO:0030604">
    <property type="term" value="F:1-deoxy-D-xylulose-5-phosphate reductoisomerase activity"/>
    <property type="evidence" value="ECO:0007669"/>
    <property type="project" value="UniProtKB-UniRule"/>
</dbReference>
<dbReference type="GO" id="GO:0070402">
    <property type="term" value="F:NADPH binding"/>
    <property type="evidence" value="ECO:0007669"/>
    <property type="project" value="InterPro"/>
</dbReference>
<feature type="binding site" evidence="9">
    <location>
        <position position="54"/>
    </location>
    <ligand>
        <name>NADPH</name>
        <dbReference type="ChEBI" id="CHEBI:57783"/>
    </ligand>
</feature>
<feature type="binding site" evidence="9">
    <location>
        <position position="138"/>
    </location>
    <ligand>
        <name>1-deoxy-D-xylulose 5-phosphate</name>
        <dbReference type="ChEBI" id="CHEBI:57792"/>
    </ligand>
</feature>
<name>A0A7S8C808_9HYPH</name>
<dbReference type="EC" id="1.1.1.267" evidence="9"/>
<dbReference type="Proteomes" id="UP000593594">
    <property type="component" value="Chromosome"/>
</dbReference>
<evidence type="ECO:0000259" key="11">
    <source>
        <dbReference type="Pfam" id="PF02670"/>
    </source>
</evidence>
<dbReference type="SUPFAM" id="SSF51735">
    <property type="entry name" value="NAD(P)-binding Rossmann-fold domains"/>
    <property type="match status" value="1"/>
</dbReference>
<organism evidence="14 15">
    <name type="scientific">Kaustia mangrovi</name>
    <dbReference type="NCBI Taxonomy" id="2593653"/>
    <lineage>
        <taxon>Bacteria</taxon>
        <taxon>Pseudomonadati</taxon>
        <taxon>Pseudomonadota</taxon>
        <taxon>Alphaproteobacteria</taxon>
        <taxon>Hyphomicrobiales</taxon>
        <taxon>Parvibaculaceae</taxon>
        <taxon>Kaustia</taxon>
    </lineage>
</organism>
<feature type="binding site" evidence="9">
    <location>
        <position position="139"/>
    </location>
    <ligand>
        <name>NADPH</name>
        <dbReference type="ChEBI" id="CHEBI:57783"/>
    </ligand>
</feature>
<evidence type="ECO:0000259" key="13">
    <source>
        <dbReference type="Pfam" id="PF13288"/>
    </source>
</evidence>
<feature type="binding site" evidence="9">
    <location>
        <position position="234"/>
    </location>
    <ligand>
        <name>1-deoxy-D-xylulose 5-phosphate</name>
        <dbReference type="ChEBI" id="CHEBI:57792"/>
    </ligand>
</feature>
<dbReference type="InterPro" id="IPR036291">
    <property type="entry name" value="NAD(P)-bd_dom_sf"/>
</dbReference>
<dbReference type="KEGG" id="kmn:HW532_01230"/>
<dbReference type="InterPro" id="IPR003821">
    <property type="entry name" value="DXP_reductoisomerase"/>
</dbReference>
<dbReference type="PIRSF" id="PIRSF006205">
    <property type="entry name" value="Dxp_reductismrs"/>
    <property type="match status" value="1"/>
</dbReference>
<proteinExistence type="inferred from homology"/>
<evidence type="ECO:0000256" key="3">
    <source>
        <dbReference type="ARBA" id="ARBA00022723"/>
    </source>
</evidence>
<evidence type="ECO:0000256" key="5">
    <source>
        <dbReference type="ARBA" id="ARBA00023002"/>
    </source>
</evidence>
<dbReference type="Pfam" id="PF08436">
    <property type="entry name" value="DXP_redisom_C"/>
    <property type="match status" value="1"/>
</dbReference>
<evidence type="ECO:0000256" key="2">
    <source>
        <dbReference type="ARBA" id="ARBA00006825"/>
    </source>
</evidence>
<keyword evidence="4 9" id="KW-0521">NADP</keyword>
<dbReference type="SUPFAM" id="SSF69055">
    <property type="entry name" value="1-deoxy-D-xylulose-5-phosphate reductoisomerase, C-terminal domain"/>
    <property type="match status" value="1"/>
</dbReference>
<evidence type="ECO:0000256" key="4">
    <source>
        <dbReference type="ARBA" id="ARBA00022857"/>
    </source>
</evidence>
<dbReference type="NCBIfam" id="TIGR00243">
    <property type="entry name" value="Dxr"/>
    <property type="match status" value="1"/>
</dbReference>
<feature type="binding site" evidence="9">
    <location>
        <position position="230"/>
    </location>
    <ligand>
        <name>1-deoxy-D-xylulose 5-phosphate</name>
        <dbReference type="ChEBI" id="CHEBI:57792"/>
    </ligand>
</feature>
<feature type="domain" description="DXP reductoisomerase C-terminal" evidence="13">
    <location>
        <begin position="274"/>
        <end position="394"/>
    </location>
</feature>
<dbReference type="UniPathway" id="UPA00056">
    <property type="reaction ID" value="UER00092"/>
</dbReference>
<dbReference type="RefSeq" id="WP_213164370.1">
    <property type="nucleotide sequence ID" value="NZ_CP058214.1"/>
</dbReference>
<dbReference type="InterPro" id="IPR026877">
    <property type="entry name" value="DXPR_C"/>
</dbReference>
<keyword evidence="3 9" id="KW-0479">Metal-binding</keyword>
<dbReference type="Gene3D" id="1.10.1740.10">
    <property type="match status" value="1"/>
</dbReference>
<feature type="binding site" evidence="9">
    <location>
        <position position="231"/>
    </location>
    <ligand>
        <name>1-deoxy-D-xylulose 5-phosphate</name>
        <dbReference type="ChEBI" id="CHEBI:57792"/>
    </ligand>
</feature>
<keyword evidence="5 9" id="KW-0560">Oxidoreductase</keyword>
<evidence type="ECO:0000313" key="14">
    <source>
        <dbReference type="EMBL" id="QPC45128.1"/>
    </source>
</evidence>
<evidence type="ECO:0000256" key="1">
    <source>
        <dbReference type="ARBA" id="ARBA00005094"/>
    </source>
</evidence>
<feature type="domain" description="1-deoxy-D-xylulose 5-phosphate reductoisomerase N-terminal" evidence="11">
    <location>
        <begin position="20"/>
        <end position="145"/>
    </location>
</feature>
<feature type="binding site" evidence="9">
    <location>
        <position position="163"/>
    </location>
    <ligand>
        <name>Mn(2+)</name>
        <dbReference type="ChEBI" id="CHEBI:29035"/>
    </ligand>
</feature>
<dbReference type="AlphaFoldDB" id="A0A7S8C808"/>
<feature type="binding site" evidence="9">
    <location>
        <position position="137"/>
    </location>
    <ligand>
        <name>NADPH</name>
        <dbReference type="ChEBI" id="CHEBI:57783"/>
    </ligand>
</feature>
<keyword evidence="9" id="KW-0460">Magnesium</keyword>